<dbReference type="Proteomes" id="UP000677228">
    <property type="component" value="Unassembled WGS sequence"/>
</dbReference>
<dbReference type="EMBL" id="CAJOBA010073318">
    <property type="protein sequence ID" value="CAF4403822.1"/>
    <property type="molecule type" value="Genomic_DNA"/>
</dbReference>
<dbReference type="EMBL" id="CAJNOK010049671">
    <property type="protein sequence ID" value="CAF1597126.1"/>
    <property type="molecule type" value="Genomic_DNA"/>
</dbReference>
<proteinExistence type="predicted"/>
<name>A0A8S2FZZ9_9BILA</name>
<evidence type="ECO:0000313" key="1">
    <source>
        <dbReference type="EMBL" id="CAF1597126.1"/>
    </source>
</evidence>
<feature type="non-terminal residue" evidence="1">
    <location>
        <position position="1"/>
    </location>
</feature>
<dbReference type="AlphaFoldDB" id="A0A8S2FZZ9"/>
<reference evidence="1" key="1">
    <citation type="submission" date="2021-02" db="EMBL/GenBank/DDBJ databases">
        <authorList>
            <person name="Nowell W R."/>
        </authorList>
    </citation>
    <scope>NUCLEOTIDE SEQUENCE</scope>
</reference>
<organism evidence="1 3">
    <name type="scientific">Didymodactylos carnosus</name>
    <dbReference type="NCBI Taxonomy" id="1234261"/>
    <lineage>
        <taxon>Eukaryota</taxon>
        <taxon>Metazoa</taxon>
        <taxon>Spiralia</taxon>
        <taxon>Gnathifera</taxon>
        <taxon>Rotifera</taxon>
        <taxon>Eurotatoria</taxon>
        <taxon>Bdelloidea</taxon>
        <taxon>Philodinida</taxon>
        <taxon>Philodinidae</taxon>
        <taxon>Didymodactylos</taxon>
    </lineage>
</organism>
<accession>A0A8S2FZZ9</accession>
<dbReference type="Proteomes" id="UP000682733">
    <property type="component" value="Unassembled WGS sequence"/>
</dbReference>
<comment type="caution">
    <text evidence="1">The sequence shown here is derived from an EMBL/GenBank/DDBJ whole genome shotgun (WGS) entry which is preliminary data.</text>
</comment>
<protein>
    <submittedName>
        <fullName evidence="1">Uncharacterized protein</fullName>
    </submittedName>
</protein>
<evidence type="ECO:0000313" key="2">
    <source>
        <dbReference type="EMBL" id="CAF4403822.1"/>
    </source>
</evidence>
<feature type="non-terminal residue" evidence="1">
    <location>
        <position position="163"/>
    </location>
</feature>
<gene>
    <name evidence="1" type="ORF">OVA965_LOCUS41874</name>
    <name evidence="2" type="ORF">TMI583_LOCUS43633</name>
</gene>
<sequence>VKDQYSWIPLFSVKLFISQCDACSNRKVFPKSAAGQKPRCDIEMWKLLSDKAVLDEEQLPDDFIDELNELNLHEPEIDEKSDESNSSSIKDLQSRAMVNSLTNVLKATDPTPQALDLSLAVPSSPVLTLTPKSKNRRRARIFSNISSPVSRHSVSEQNEHISE</sequence>
<evidence type="ECO:0000313" key="3">
    <source>
        <dbReference type="Proteomes" id="UP000677228"/>
    </source>
</evidence>